<dbReference type="RefSeq" id="XP_073933952.1">
    <property type="nucleotide sequence ID" value="XM_074077851.1"/>
</dbReference>
<accession>A0AC58MX23</accession>
<sequence>MAAGDPSGWPALFSLVLAVAICFVSANIFVDEERNRLIVGEKYMRFGSLVVLTKQEKKANRNLMAIKKAEIKEAMETHQFPPSMHFFQAKRLIEDSEVFRILRKMPKGAALHIHEFSMASVEWLVKNVTYRPHCYFCITPKGLFQFKFADPAPQKLRSRECTEWVSLEDHRKKSNASVFDKRLLSMFSMVTKNPHSIYPNQDAVRTEFQNILFSMSGLVTHAPVFKDYIFQGLKEFHQDNVFFLEIRTRLSPVYELNGTVHNGLWVVKAYQEVVKNFQKTHRGFMGLRLIFSDSRSRSVAIVADSVRKAMGLQYHFPGIMAGFDLVGREDTGRSLYSYREALTIPVKHRIKLPYFFHAGETDWYGTSIDGNLVDAVILNATRIGHGFALTKHPLVRVYSQEKDIPVEVCPISNQVMKLVADLRNHPAASLMASGHPMVISSDHPALFGAKGLSYDFYEVFMGIAGNKADLRTLKLLVTNSIKYSSVVKSEKDFLMKVWWIKWNQFIEKLAQRRR</sequence>
<evidence type="ECO:0000313" key="2">
    <source>
        <dbReference type="RefSeq" id="XP_073933952.1"/>
    </source>
</evidence>
<gene>
    <name evidence="2" type="primary">Ada2</name>
</gene>
<reference evidence="2" key="1">
    <citation type="submission" date="2025-08" db="UniProtKB">
        <authorList>
            <consortium name="RefSeq"/>
        </authorList>
    </citation>
    <scope>IDENTIFICATION</scope>
</reference>
<evidence type="ECO:0000313" key="1">
    <source>
        <dbReference type="Proteomes" id="UP001732720"/>
    </source>
</evidence>
<name>A0AC58MX23_CASCN</name>
<dbReference type="Proteomes" id="UP001732720">
    <property type="component" value="Chromosome 6"/>
</dbReference>
<protein>
    <submittedName>
        <fullName evidence="2">Adenosine deaminase 2</fullName>
    </submittedName>
</protein>
<organism evidence="1 2">
    <name type="scientific">Castor canadensis</name>
    <name type="common">American beaver</name>
    <dbReference type="NCBI Taxonomy" id="51338"/>
    <lineage>
        <taxon>Eukaryota</taxon>
        <taxon>Metazoa</taxon>
        <taxon>Chordata</taxon>
        <taxon>Craniata</taxon>
        <taxon>Vertebrata</taxon>
        <taxon>Euteleostomi</taxon>
        <taxon>Mammalia</taxon>
        <taxon>Eutheria</taxon>
        <taxon>Euarchontoglires</taxon>
        <taxon>Glires</taxon>
        <taxon>Rodentia</taxon>
        <taxon>Castorimorpha</taxon>
        <taxon>Castoridae</taxon>
        <taxon>Castor</taxon>
    </lineage>
</organism>
<proteinExistence type="predicted"/>
<keyword evidence="1" id="KW-1185">Reference proteome</keyword>